<protein>
    <recommendedName>
        <fullName evidence="3">PilZ domain-containing protein</fullName>
    </recommendedName>
</protein>
<evidence type="ECO:0008006" key="3">
    <source>
        <dbReference type="Google" id="ProtNLM"/>
    </source>
</evidence>
<sequence>MAAMNDTSFEDEFERRTSKRIKHNRGALLRIAGLRNLFELTVRDVSDRGIAVRLHIDLPLLPVDFDISDNGFRSAQHCRLIWRQGSFVGAEFVD</sequence>
<name>A0A1M7UD87_9BRAD</name>
<gene>
    <name evidence="1" type="ORF">SAMN05444170_4579</name>
</gene>
<evidence type="ECO:0000313" key="2">
    <source>
        <dbReference type="Proteomes" id="UP000184096"/>
    </source>
</evidence>
<reference evidence="2" key="1">
    <citation type="submission" date="2016-11" db="EMBL/GenBank/DDBJ databases">
        <authorList>
            <person name="Varghese N."/>
            <person name="Submissions S."/>
        </authorList>
    </citation>
    <scope>NUCLEOTIDE SEQUENCE [LARGE SCALE GENOMIC DNA]</scope>
    <source>
        <strain evidence="2">GAS401</strain>
    </source>
</reference>
<dbReference type="Proteomes" id="UP000184096">
    <property type="component" value="Chromosome I"/>
</dbReference>
<dbReference type="EMBL" id="LT670849">
    <property type="protein sequence ID" value="SHN81012.1"/>
    <property type="molecule type" value="Genomic_DNA"/>
</dbReference>
<keyword evidence="2" id="KW-1185">Reference proteome</keyword>
<proteinExistence type="predicted"/>
<dbReference type="SUPFAM" id="SSF141371">
    <property type="entry name" value="PilZ domain-like"/>
    <property type="match status" value="1"/>
</dbReference>
<evidence type="ECO:0000313" key="1">
    <source>
        <dbReference type="EMBL" id="SHN81012.1"/>
    </source>
</evidence>
<accession>A0A1M7UD87</accession>
<organism evidence="1 2">
    <name type="scientific">Bradyrhizobium erythrophlei</name>
    <dbReference type="NCBI Taxonomy" id="1437360"/>
    <lineage>
        <taxon>Bacteria</taxon>
        <taxon>Pseudomonadati</taxon>
        <taxon>Pseudomonadota</taxon>
        <taxon>Alphaproteobacteria</taxon>
        <taxon>Hyphomicrobiales</taxon>
        <taxon>Nitrobacteraceae</taxon>
        <taxon>Bradyrhizobium</taxon>
    </lineage>
</organism>
<dbReference type="AlphaFoldDB" id="A0A1M7UD87"/>